<keyword evidence="2" id="KW-1185">Reference proteome</keyword>
<dbReference type="RefSeq" id="XP_067714601.1">
    <property type="nucleotide sequence ID" value="XM_067858500.1"/>
</dbReference>
<dbReference type="AlphaFoldDB" id="A0AAV4LSC4"/>
<evidence type="ECO:0000313" key="1">
    <source>
        <dbReference type="EMBL" id="GIX62532.1"/>
    </source>
</evidence>
<protein>
    <submittedName>
        <fullName evidence="1">Aspartate 1-decarboxylase</fullName>
    </submittedName>
</protein>
<dbReference type="GeneID" id="94194013"/>
<accession>A0AAV4LSC4</accession>
<name>A0AAV4LSC4_BABCB</name>
<evidence type="ECO:0000313" key="2">
    <source>
        <dbReference type="Proteomes" id="UP001497744"/>
    </source>
</evidence>
<sequence>MFDVGGGGALDLRGELRERQKVRLLAPPREVAHDILAGNFAVGSHLPEVTPRGEPLGGFELQQNELDGVGGVPRLQLVLSAVDGAEPTFAKKLDAGKGAKKAPVLKEVRQGRTVGNHGNGLQLVLPSHLVLAEMNHAGLHRHRHPHVPRLIAVHAARAVRPPAPGQPP</sequence>
<organism evidence="1 2">
    <name type="scientific">Babesia caballi</name>
    <dbReference type="NCBI Taxonomy" id="5871"/>
    <lineage>
        <taxon>Eukaryota</taxon>
        <taxon>Sar</taxon>
        <taxon>Alveolata</taxon>
        <taxon>Apicomplexa</taxon>
        <taxon>Aconoidasida</taxon>
        <taxon>Piroplasmida</taxon>
        <taxon>Babesiidae</taxon>
        <taxon>Babesia</taxon>
    </lineage>
</organism>
<dbReference type="Proteomes" id="UP001497744">
    <property type="component" value="Unassembled WGS sequence"/>
</dbReference>
<proteinExistence type="predicted"/>
<dbReference type="EMBL" id="BPLF01000002">
    <property type="protein sequence ID" value="GIX62532.1"/>
    <property type="molecule type" value="Genomic_DNA"/>
</dbReference>
<reference evidence="1 2" key="1">
    <citation type="submission" date="2021-06" db="EMBL/GenBank/DDBJ databases">
        <title>Genome sequence of Babesia caballi.</title>
        <authorList>
            <person name="Yamagishi J."/>
            <person name="Kidaka T."/>
            <person name="Ochi A."/>
        </authorList>
    </citation>
    <scope>NUCLEOTIDE SEQUENCE [LARGE SCALE GENOMIC DNA]</scope>
    <source>
        <strain evidence="1">USDA-D6B2</strain>
    </source>
</reference>
<comment type="caution">
    <text evidence="1">The sequence shown here is derived from an EMBL/GenBank/DDBJ whole genome shotgun (WGS) entry which is preliminary data.</text>
</comment>
<gene>
    <name evidence="1" type="ORF">BcabD6B2_19670</name>
</gene>